<dbReference type="Pfam" id="PF04082">
    <property type="entry name" value="Fungal_trans"/>
    <property type="match status" value="1"/>
</dbReference>
<organism evidence="3 4">
    <name type="scientific">Trichoderma lentiforme</name>
    <dbReference type="NCBI Taxonomy" id="1567552"/>
    <lineage>
        <taxon>Eukaryota</taxon>
        <taxon>Fungi</taxon>
        <taxon>Dikarya</taxon>
        <taxon>Ascomycota</taxon>
        <taxon>Pezizomycotina</taxon>
        <taxon>Sordariomycetes</taxon>
        <taxon>Hypocreomycetidae</taxon>
        <taxon>Hypocreales</taxon>
        <taxon>Hypocreaceae</taxon>
        <taxon>Trichoderma</taxon>
    </lineage>
</organism>
<dbReference type="GO" id="GO:0008270">
    <property type="term" value="F:zinc ion binding"/>
    <property type="evidence" value="ECO:0007669"/>
    <property type="project" value="InterPro"/>
</dbReference>
<keyword evidence="4" id="KW-1185">Reference proteome</keyword>
<feature type="domain" description="Xylanolytic transcriptional activator regulatory" evidence="2">
    <location>
        <begin position="263"/>
        <end position="336"/>
    </location>
</feature>
<evidence type="ECO:0000256" key="1">
    <source>
        <dbReference type="ARBA" id="ARBA00023242"/>
    </source>
</evidence>
<dbReference type="GO" id="GO:0003700">
    <property type="term" value="F:DNA-binding transcription factor activity"/>
    <property type="evidence" value="ECO:0007669"/>
    <property type="project" value="InterPro"/>
</dbReference>
<dbReference type="EMBL" id="QLNT01000032">
    <property type="protein sequence ID" value="KAF3056718.1"/>
    <property type="molecule type" value="Genomic_DNA"/>
</dbReference>
<comment type="caution">
    <text evidence="3">The sequence shown here is derived from an EMBL/GenBank/DDBJ whole genome shotgun (WGS) entry which is preliminary data.</text>
</comment>
<accession>A0A9P4X3E5</accession>
<protein>
    <recommendedName>
        <fullName evidence="2">Xylanolytic transcriptional activator regulatory domain-containing protein</fullName>
    </recommendedName>
</protein>
<reference evidence="3 4" key="1">
    <citation type="submission" date="2018-06" db="EMBL/GenBank/DDBJ databases">
        <title>Genome analysis of cellulolytic fungus Trichoderma lentiforme CFAM-422.</title>
        <authorList>
            <person name="Steindorff A.S."/>
            <person name="Formighieri E.F."/>
            <person name="Midorikawa G.E.O."/>
            <person name="Tamietti M.S."/>
            <person name="Ramos E.Z."/>
            <person name="Silva A.S."/>
            <person name="Bon E.P.S."/>
            <person name="Mendes T.D."/>
            <person name="Damaso M.C.T."/>
            <person name="Favaro L.C.L."/>
        </authorList>
    </citation>
    <scope>NUCLEOTIDE SEQUENCE [LARGE SCALE GENOMIC DNA]</scope>
    <source>
        <strain evidence="3 4">CFAM-422</strain>
    </source>
</reference>
<evidence type="ECO:0000313" key="4">
    <source>
        <dbReference type="Proteomes" id="UP000801864"/>
    </source>
</evidence>
<proteinExistence type="predicted"/>
<gene>
    <name evidence="3" type="ORF">CFAM422_012720</name>
</gene>
<name>A0A9P4X3E5_9HYPO</name>
<dbReference type="GO" id="GO:0003677">
    <property type="term" value="F:DNA binding"/>
    <property type="evidence" value="ECO:0007669"/>
    <property type="project" value="InterPro"/>
</dbReference>
<dbReference type="InterPro" id="IPR007219">
    <property type="entry name" value="XnlR_reg_dom"/>
</dbReference>
<dbReference type="InterPro" id="IPR050987">
    <property type="entry name" value="AtrR-like"/>
</dbReference>
<evidence type="ECO:0000313" key="3">
    <source>
        <dbReference type="EMBL" id="KAF3056718.1"/>
    </source>
</evidence>
<dbReference type="PANTHER" id="PTHR46910">
    <property type="entry name" value="TRANSCRIPTION FACTOR PDR1"/>
    <property type="match status" value="1"/>
</dbReference>
<keyword evidence="1" id="KW-0539">Nucleus</keyword>
<dbReference type="CDD" id="cd12148">
    <property type="entry name" value="fungal_TF_MHR"/>
    <property type="match status" value="1"/>
</dbReference>
<dbReference type="PANTHER" id="PTHR46910:SF25">
    <property type="entry name" value="ABC-TRANSPORTER-REGULATING TRANSCRIPTION FACTOR"/>
    <property type="match status" value="1"/>
</dbReference>
<dbReference type="AlphaFoldDB" id="A0A9P4X3E5"/>
<sequence length="664" mass="74254">MSKGKDAMRRRGPNLFHMSEARCDMPVYHSENSWSGEKLEDRIRSLEASLKNTPGSPREDEPYSATLDWQTNSVPTREGSACQEQNPRSQAEATPLALIDTPTHDLPSLIRAVFRSRESSLLQNINQLKKDINPGRFNKTIFTQVLQATPQIGVVIEDINRLYPLLAPTTILELLSRQKAIGPTNSTESPGRWAIVNSFLAILMQWKVENSSFAEFSPLAWAFFKNAYTVFSELLTRGKELLDCQGILFMAMFMHGTADTWTGIHLVSVAGRLAEMMGWNRNISYLSTQPQQRDEYLRTFWVLFIFDITESMKSGLPPSLDSSSFSLPLPSGDSSDRVGILQVSGGVEISLIRCRAELALIQSKIFKHLLSEDALQKSLNGLHTTLAWLSRELEEWRKSLPSEIRPSLSGTLAVSLEIPVIHLHFVYYSCIWKLRAAYTSLYNGVFGVVQPNDLELTESEFDFASLSITCIVVARATLGLMRTVYLQPFTYIWRTICYPITACITLLASILDDPTSPDAELDADLIKEFVHWLKELGGTNGCSINETLAGCSKFLDIVAIAIPKRSGVVHRTDDGGVSREQAEVIYIIYSGDRANRLLQRVRFQLSVHSDHMLLAQGLIGNMPSLCREATLLFSGPAGPLNLGEEFGLFVPKLLKPKTFNFEYA</sequence>
<evidence type="ECO:0000259" key="2">
    <source>
        <dbReference type="SMART" id="SM00906"/>
    </source>
</evidence>
<dbReference type="Proteomes" id="UP000801864">
    <property type="component" value="Unassembled WGS sequence"/>
</dbReference>
<dbReference type="SMART" id="SM00906">
    <property type="entry name" value="Fungal_trans"/>
    <property type="match status" value="1"/>
</dbReference>
<dbReference type="GO" id="GO:0006351">
    <property type="term" value="P:DNA-templated transcription"/>
    <property type="evidence" value="ECO:0007669"/>
    <property type="project" value="InterPro"/>
</dbReference>